<proteinExistence type="predicted"/>
<organism evidence="1 2">
    <name type="scientific">Euplotes crassus</name>
    <dbReference type="NCBI Taxonomy" id="5936"/>
    <lineage>
        <taxon>Eukaryota</taxon>
        <taxon>Sar</taxon>
        <taxon>Alveolata</taxon>
        <taxon>Ciliophora</taxon>
        <taxon>Intramacronucleata</taxon>
        <taxon>Spirotrichea</taxon>
        <taxon>Hypotrichia</taxon>
        <taxon>Euplotida</taxon>
        <taxon>Euplotidae</taxon>
        <taxon>Moneuplotes</taxon>
    </lineage>
</organism>
<dbReference type="EMBL" id="CAMPGE010010822">
    <property type="protein sequence ID" value="CAI2369670.1"/>
    <property type="molecule type" value="Genomic_DNA"/>
</dbReference>
<evidence type="ECO:0000313" key="1">
    <source>
        <dbReference type="EMBL" id="CAI2369670.1"/>
    </source>
</evidence>
<name>A0AAD1XCU6_EUPCR</name>
<dbReference type="AlphaFoldDB" id="A0AAD1XCU6"/>
<dbReference type="Proteomes" id="UP001295684">
    <property type="component" value="Unassembled WGS sequence"/>
</dbReference>
<gene>
    <name evidence="1" type="ORF">ECRASSUSDP1_LOCUS10973</name>
</gene>
<reference evidence="1" key="1">
    <citation type="submission" date="2023-07" db="EMBL/GenBank/DDBJ databases">
        <authorList>
            <consortium name="AG Swart"/>
            <person name="Singh M."/>
            <person name="Singh A."/>
            <person name="Seah K."/>
            <person name="Emmerich C."/>
        </authorList>
    </citation>
    <scope>NUCLEOTIDE SEQUENCE</scope>
    <source>
        <strain evidence="1">DP1</strain>
    </source>
</reference>
<accession>A0AAD1XCU6</accession>
<protein>
    <submittedName>
        <fullName evidence="1">Uncharacterized protein</fullName>
    </submittedName>
</protein>
<comment type="caution">
    <text evidence="1">The sequence shown here is derived from an EMBL/GenBank/DDBJ whole genome shotgun (WGS) entry which is preliminary data.</text>
</comment>
<keyword evidence="2" id="KW-1185">Reference proteome</keyword>
<sequence>MKIYFYFHFTDLTDLRFARSQYCRFCEFISNSAWKEFCGLLKSRTLKMRVIKLRRCFCRIIVV</sequence>
<evidence type="ECO:0000313" key="2">
    <source>
        <dbReference type="Proteomes" id="UP001295684"/>
    </source>
</evidence>